<dbReference type="Proteomes" id="UP000251135">
    <property type="component" value="Unassembled WGS sequence"/>
</dbReference>
<proteinExistence type="predicted"/>
<dbReference type="EMBL" id="MUXE01000002">
    <property type="protein sequence ID" value="PUE66082.1"/>
    <property type="molecule type" value="Genomic_DNA"/>
</dbReference>
<dbReference type="AlphaFoldDB" id="A0A363D447"/>
<protein>
    <recommendedName>
        <fullName evidence="4">YtxH domain-containing protein</fullName>
    </recommendedName>
</protein>
<keyword evidence="3" id="KW-1185">Reference proteome</keyword>
<evidence type="ECO:0000313" key="3">
    <source>
        <dbReference type="Proteomes" id="UP000251135"/>
    </source>
</evidence>
<name>A0A363D447_9BACT</name>
<comment type="caution">
    <text evidence="2">The sequence shown here is derived from an EMBL/GenBank/DDBJ whole genome shotgun (WGS) entry which is preliminary data.</text>
</comment>
<accession>A0A363D447</accession>
<evidence type="ECO:0000256" key="1">
    <source>
        <dbReference type="SAM" id="MobiDB-lite"/>
    </source>
</evidence>
<evidence type="ECO:0000313" key="2">
    <source>
        <dbReference type="EMBL" id="PUE66082.1"/>
    </source>
</evidence>
<gene>
    <name evidence="2" type="ORF">B0174_02105</name>
</gene>
<dbReference type="OrthoDB" id="5340209at2"/>
<organism evidence="2 3">
    <name type="scientific">Arcobacter caeni</name>
    <dbReference type="NCBI Taxonomy" id="1912877"/>
    <lineage>
        <taxon>Bacteria</taxon>
        <taxon>Pseudomonadati</taxon>
        <taxon>Campylobacterota</taxon>
        <taxon>Epsilonproteobacteria</taxon>
        <taxon>Campylobacterales</taxon>
        <taxon>Arcobacteraceae</taxon>
        <taxon>Arcobacter</taxon>
    </lineage>
</organism>
<reference evidence="2 3" key="1">
    <citation type="submission" date="2017-02" db="EMBL/GenBank/DDBJ databases">
        <title>Arcobacter caeni sp. nov, a new Arcobacter species isolated from reclaimed water.</title>
        <authorList>
            <person name="Figueras M.J."/>
            <person name="Perez-Cataluna A."/>
            <person name="Salas-Masso N."/>
        </authorList>
    </citation>
    <scope>NUCLEOTIDE SEQUENCE [LARGE SCALE GENOMIC DNA]</scope>
    <source>
        <strain evidence="2 3">RW17-10</strain>
    </source>
</reference>
<feature type="region of interest" description="Disordered" evidence="1">
    <location>
        <begin position="1"/>
        <end position="34"/>
    </location>
</feature>
<dbReference type="RefSeq" id="WP_108557992.1">
    <property type="nucleotide sequence ID" value="NZ_MUXE01000002.1"/>
</dbReference>
<sequence>MNNQNHNNQASQYDINIENSRPKNNQTGVNINQNPYINQNFNPLQNPQQTNMTTQSTFTSGDFIKGALLGAAVTYLLTNKNAQDTIFKAFGKGSQLFSAGIEELKERYEDTKAQMQANQEQ</sequence>
<evidence type="ECO:0008006" key="4">
    <source>
        <dbReference type="Google" id="ProtNLM"/>
    </source>
</evidence>